<dbReference type="PANTHER" id="PTHR16193:SF0">
    <property type="entry name" value="TETRATRICOPEPTIDE REPEAT PROTEIN 27"/>
    <property type="match status" value="1"/>
</dbReference>
<keyword evidence="1" id="KW-0677">Repeat</keyword>
<name>A0AAN8RAD6_9TELE</name>
<dbReference type="AlphaFoldDB" id="A0AAN8RAD6"/>
<sequence>MAKTKELYKDVRAKIVDLHTAGMGYKTIAKQLVMKCEPLFSDGTLRNLSIQFHLECGYTSLTYYEYNPAKEHFQRANELSGLEMNMIGALGKWTRFQQNFLAQLILDVKHKEDTQAPELDVELTLSPTPLASLPKDHDLVMTLC</sequence>
<dbReference type="InterPro" id="IPR044244">
    <property type="entry name" value="TTC27/Emw1"/>
</dbReference>
<dbReference type="PANTHER" id="PTHR16193">
    <property type="entry name" value="TETRATRICOPEPTIDE REPEAT PROTEIN 27"/>
    <property type="match status" value="1"/>
</dbReference>
<dbReference type="Proteomes" id="UP001356427">
    <property type="component" value="Unassembled WGS sequence"/>
</dbReference>
<protein>
    <recommendedName>
        <fullName evidence="3">Sleeping Beauty transposase HTH domain-containing protein</fullName>
    </recommendedName>
</protein>
<dbReference type="InterPro" id="IPR057667">
    <property type="entry name" value="HTH_SB"/>
</dbReference>
<reference evidence="4 5" key="1">
    <citation type="submission" date="2021-04" db="EMBL/GenBank/DDBJ databases">
        <authorList>
            <person name="De Guttry C."/>
            <person name="Zahm M."/>
            <person name="Klopp C."/>
            <person name="Cabau C."/>
            <person name="Louis A."/>
            <person name="Berthelot C."/>
            <person name="Parey E."/>
            <person name="Roest Crollius H."/>
            <person name="Montfort J."/>
            <person name="Robinson-Rechavi M."/>
            <person name="Bucao C."/>
            <person name="Bouchez O."/>
            <person name="Gislard M."/>
            <person name="Lluch J."/>
            <person name="Milhes M."/>
            <person name="Lampietro C."/>
            <person name="Lopez Roques C."/>
            <person name="Donnadieu C."/>
            <person name="Braasch I."/>
            <person name="Desvignes T."/>
            <person name="Postlethwait J."/>
            <person name="Bobe J."/>
            <person name="Wedekind C."/>
            <person name="Guiguen Y."/>
        </authorList>
    </citation>
    <scope>NUCLEOTIDE SEQUENCE [LARGE SCALE GENOMIC DNA]</scope>
    <source>
        <strain evidence="4">Cs_M1</strain>
        <tissue evidence="4">Blood</tissue>
    </source>
</reference>
<dbReference type="Gene3D" id="1.10.10.10">
    <property type="entry name" value="Winged helix-like DNA-binding domain superfamily/Winged helix DNA-binding domain"/>
    <property type="match status" value="1"/>
</dbReference>
<evidence type="ECO:0000313" key="5">
    <source>
        <dbReference type="Proteomes" id="UP001356427"/>
    </source>
</evidence>
<dbReference type="Pfam" id="PF25787">
    <property type="entry name" value="HTH_SB"/>
    <property type="match status" value="1"/>
</dbReference>
<gene>
    <name evidence="4" type="ORF">J4Q44_G00007220</name>
</gene>
<evidence type="ECO:0000256" key="1">
    <source>
        <dbReference type="ARBA" id="ARBA00022737"/>
    </source>
</evidence>
<evidence type="ECO:0000256" key="2">
    <source>
        <dbReference type="ARBA" id="ARBA00022803"/>
    </source>
</evidence>
<feature type="domain" description="Sleeping Beauty transposase HTH" evidence="3">
    <location>
        <begin position="1"/>
        <end position="35"/>
    </location>
</feature>
<comment type="caution">
    <text evidence="4">The sequence shown here is derived from an EMBL/GenBank/DDBJ whole genome shotgun (WGS) entry which is preliminary data.</text>
</comment>
<evidence type="ECO:0000313" key="4">
    <source>
        <dbReference type="EMBL" id="KAK6328744.1"/>
    </source>
</evidence>
<keyword evidence="2" id="KW-0802">TPR repeat</keyword>
<organism evidence="4 5">
    <name type="scientific">Coregonus suidteri</name>
    <dbReference type="NCBI Taxonomy" id="861788"/>
    <lineage>
        <taxon>Eukaryota</taxon>
        <taxon>Metazoa</taxon>
        <taxon>Chordata</taxon>
        <taxon>Craniata</taxon>
        <taxon>Vertebrata</taxon>
        <taxon>Euteleostomi</taxon>
        <taxon>Actinopterygii</taxon>
        <taxon>Neopterygii</taxon>
        <taxon>Teleostei</taxon>
        <taxon>Protacanthopterygii</taxon>
        <taxon>Salmoniformes</taxon>
        <taxon>Salmonidae</taxon>
        <taxon>Coregoninae</taxon>
        <taxon>Coregonus</taxon>
    </lineage>
</organism>
<evidence type="ECO:0000259" key="3">
    <source>
        <dbReference type="Pfam" id="PF25787"/>
    </source>
</evidence>
<dbReference type="EMBL" id="JAGTTL010000001">
    <property type="protein sequence ID" value="KAK6328744.1"/>
    <property type="molecule type" value="Genomic_DNA"/>
</dbReference>
<accession>A0AAN8RAD6</accession>
<dbReference type="InterPro" id="IPR036388">
    <property type="entry name" value="WH-like_DNA-bd_sf"/>
</dbReference>
<proteinExistence type="predicted"/>
<keyword evidence="5" id="KW-1185">Reference proteome</keyword>